<dbReference type="AlphaFoldDB" id="A0A5R9GM84"/>
<dbReference type="Proteomes" id="UP000309676">
    <property type="component" value="Unassembled WGS sequence"/>
</dbReference>
<dbReference type="EMBL" id="VCIW01000003">
    <property type="protein sequence ID" value="TLS53025.1"/>
    <property type="molecule type" value="Genomic_DNA"/>
</dbReference>
<evidence type="ECO:0000313" key="1">
    <source>
        <dbReference type="EMBL" id="TLS53025.1"/>
    </source>
</evidence>
<sequence>MIVPLRRWIHRLKFILLFLALTYAAYHLFDAVAAWIEPDKYREPGGRAVKAFRQDDPSRMEYDSAWERLREFYWIGE</sequence>
<dbReference type="Pfam" id="PF14004">
    <property type="entry name" value="DUF4227"/>
    <property type="match status" value="1"/>
</dbReference>
<organism evidence="1 2">
    <name type="scientific">Paenibacillus antri</name>
    <dbReference type="NCBI Taxonomy" id="2582848"/>
    <lineage>
        <taxon>Bacteria</taxon>
        <taxon>Bacillati</taxon>
        <taxon>Bacillota</taxon>
        <taxon>Bacilli</taxon>
        <taxon>Bacillales</taxon>
        <taxon>Paenibacillaceae</taxon>
        <taxon>Paenibacillus</taxon>
    </lineage>
</organism>
<dbReference type="InterPro" id="IPR025321">
    <property type="entry name" value="DUF4227"/>
</dbReference>
<name>A0A5R9GM84_9BACL</name>
<dbReference type="OrthoDB" id="2691647at2"/>
<gene>
    <name evidence="1" type="ORF">FE782_06560</name>
</gene>
<comment type="caution">
    <text evidence="1">The sequence shown here is derived from an EMBL/GenBank/DDBJ whole genome shotgun (WGS) entry which is preliminary data.</text>
</comment>
<protein>
    <submittedName>
        <fullName evidence="1">DUF4227 family protein</fullName>
    </submittedName>
</protein>
<dbReference type="RefSeq" id="WP_138193266.1">
    <property type="nucleotide sequence ID" value="NZ_VCIW01000003.1"/>
</dbReference>
<accession>A0A5R9GM84</accession>
<proteinExistence type="predicted"/>
<keyword evidence="2" id="KW-1185">Reference proteome</keyword>
<reference evidence="1 2" key="1">
    <citation type="submission" date="2019-05" db="EMBL/GenBank/DDBJ databases">
        <authorList>
            <person name="Narsing Rao M.P."/>
            <person name="Li W.J."/>
        </authorList>
    </citation>
    <scope>NUCLEOTIDE SEQUENCE [LARGE SCALE GENOMIC DNA]</scope>
    <source>
        <strain evidence="1 2">SYSU_K30003</strain>
    </source>
</reference>
<evidence type="ECO:0000313" key="2">
    <source>
        <dbReference type="Proteomes" id="UP000309676"/>
    </source>
</evidence>